<dbReference type="OrthoDB" id="9802471at2"/>
<evidence type="ECO:0000256" key="3">
    <source>
        <dbReference type="ARBA" id="ARBA00022781"/>
    </source>
</evidence>
<comment type="caution">
    <text evidence="8">The sequence shown here is derived from an EMBL/GenBank/DDBJ whole genome shotgun (WGS) entry which is preliminary data.</text>
</comment>
<dbReference type="Gene3D" id="1.10.520.20">
    <property type="entry name" value="N-terminal domain of the delta subunit of the F1F0-ATP synthase"/>
    <property type="match status" value="1"/>
</dbReference>
<keyword evidence="7" id="KW-0139">CF(1)</keyword>
<dbReference type="GO" id="GO:0045259">
    <property type="term" value="C:proton-transporting ATP synthase complex"/>
    <property type="evidence" value="ECO:0007669"/>
    <property type="project" value="UniProtKB-KW"/>
</dbReference>
<dbReference type="PANTHER" id="PTHR11910">
    <property type="entry name" value="ATP SYNTHASE DELTA CHAIN"/>
    <property type="match status" value="1"/>
</dbReference>
<accession>A0A1V6LVS0</accession>
<evidence type="ECO:0000256" key="4">
    <source>
        <dbReference type="ARBA" id="ARBA00023065"/>
    </source>
</evidence>
<proteinExistence type="inferred from homology"/>
<dbReference type="EMBL" id="MTBC01000001">
    <property type="protein sequence ID" value="OQD44218.1"/>
    <property type="molecule type" value="Genomic_DNA"/>
</dbReference>
<evidence type="ECO:0000256" key="6">
    <source>
        <dbReference type="ARBA" id="ARBA00023310"/>
    </source>
</evidence>
<comment type="similarity">
    <text evidence="7">Belongs to the ATPase delta chain family.</text>
</comment>
<name>A0A1V6LVS0_9FLAO</name>
<evidence type="ECO:0000313" key="8">
    <source>
        <dbReference type="EMBL" id="OQD44218.1"/>
    </source>
</evidence>
<evidence type="ECO:0000256" key="1">
    <source>
        <dbReference type="ARBA" id="ARBA00004370"/>
    </source>
</evidence>
<dbReference type="Pfam" id="PF00213">
    <property type="entry name" value="OSCP"/>
    <property type="match status" value="1"/>
</dbReference>
<evidence type="ECO:0000256" key="7">
    <source>
        <dbReference type="HAMAP-Rule" id="MF_01416"/>
    </source>
</evidence>
<dbReference type="RefSeq" id="WP_010516226.1">
    <property type="nucleotide sequence ID" value="NZ_AFOE01000001.1"/>
</dbReference>
<evidence type="ECO:0000313" key="9">
    <source>
        <dbReference type="Proteomes" id="UP000191680"/>
    </source>
</evidence>
<keyword evidence="3 7" id="KW-0375">Hydrogen ion transport</keyword>
<dbReference type="PRINTS" id="PR00125">
    <property type="entry name" value="ATPASEDELTA"/>
</dbReference>
<keyword evidence="9" id="KW-1185">Reference proteome</keyword>
<dbReference type="SUPFAM" id="SSF47928">
    <property type="entry name" value="N-terminal domain of the delta subunit of the F1F0-ATP synthase"/>
    <property type="match status" value="1"/>
</dbReference>
<keyword evidence="6 7" id="KW-0066">ATP synthesis</keyword>
<gene>
    <name evidence="7" type="primary">atpH</name>
    <name evidence="8" type="ORF">BUL40_01280</name>
</gene>
<comment type="function">
    <text evidence="7">F(1)F(0) ATP synthase produces ATP from ADP in the presence of a proton or sodium gradient. F-type ATPases consist of two structural domains, F(1) containing the extramembraneous catalytic core and F(0) containing the membrane proton channel, linked together by a central stalk and a peripheral stalk. During catalysis, ATP synthesis in the catalytic domain of F(1) is coupled via a rotary mechanism of the central stalk subunits to proton translocation.</text>
</comment>
<evidence type="ECO:0000256" key="5">
    <source>
        <dbReference type="ARBA" id="ARBA00023136"/>
    </source>
</evidence>
<sequence length="179" mass="19586">MSDSRAATRYAKAVLDFAMEQKAADKVEKDMKDIIATIAESNELKQVLSSPVVKSEIKKASLKAIFKDGGQITMGLLDTLMANKRLDLLNEVALKYIAQYEQRKGEDVAYVTSAVPLTKALEDKILAQVASLTGKKVTLENKVDEALVGGFVLRVGDLQYDASVASKLKSLKREFTNSL</sequence>
<keyword evidence="4 7" id="KW-0406">Ion transport</keyword>
<dbReference type="GO" id="GO:0005886">
    <property type="term" value="C:plasma membrane"/>
    <property type="evidence" value="ECO:0007669"/>
    <property type="project" value="UniProtKB-SubCell"/>
</dbReference>
<dbReference type="NCBIfam" id="TIGR01145">
    <property type="entry name" value="ATP_synt_delta"/>
    <property type="match status" value="1"/>
</dbReference>
<protein>
    <recommendedName>
        <fullName evidence="7">ATP synthase subunit delta</fullName>
    </recommendedName>
    <alternativeName>
        <fullName evidence="7">ATP synthase F(1) sector subunit delta</fullName>
    </alternativeName>
    <alternativeName>
        <fullName evidence="7">F-type ATPase subunit delta</fullName>
        <shortName evidence="7">F-ATPase subunit delta</shortName>
    </alternativeName>
</protein>
<dbReference type="InterPro" id="IPR026015">
    <property type="entry name" value="ATP_synth_OSCP/delta_N_sf"/>
</dbReference>
<dbReference type="Proteomes" id="UP000191680">
    <property type="component" value="Unassembled WGS sequence"/>
</dbReference>
<comment type="subcellular location">
    <subcellularLocation>
        <location evidence="7">Cell membrane</location>
        <topology evidence="7">Peripheral membrane protein</topology>
    </subcellularLocation>
    <subcellularLocation>
        <location evidence="1">Membrane</location>
    </subcellularLocation>
</comment>
<organism evidence="8 9">
    <name type="scientific">Croceivirga radicis</name>
    <dbReference type="NCBI Taxonomy" id="1929488"/>
    <lineage>
        <taxon>Bacteria</taxon>
        <taxon>Pseudomonadati</taxon>
        <taxon>Bacteroidota</taxon>
        <taxon>Flavobacteriia</taxon>
        <taxon>Flavobacteriales</taxon>
        <taxon>Flavobacteriaceae</taxon>
        <taxon>Croceivirga</taxon>
    </lineage>
</organism>
<reference evidence="8 9" key="1">
    <citation type="submission" date="2016-12" db="EMBL/GenBank/DDBJ databases">
        <authorList>
            <person name="Song W.-J."/>
            <person name="Kurnit D.M."/>
        </authorList>
    </citation>
    <scope>NUCLEOTIDE SEQUENCE [LARGE SCALE GENOMIC DNA]</scope>
    <source>
        <strain evidence="8 9">HSG9</strain>
    </source>
</reference>
<evidence type="ECO:0000256" key="2">
    <source>
        <dbReference type="ARBA" id="ARBA00022448"/>
    </source>
</evidence>
<keyword evidence="5 7" id="KW-0472">Membrane</keyword>
<keyword evidence="7" id="KW-1003">Cell membrane</keyword>
<dbReference type="GO" id="GO:0046933">
    <property type="term" value="F:proton-transporting ATP synthase activity, rotational mechanism"/>
    <property type="evidence" value="ECO:0007669"/>
    <property type="project" value="UniProtKB-UniRule"/>
</dbReference>
<dbReference type="AlphaFoldDB" id="A0A1V6LVS0"/>
<dbReference type="InterPro" id="IPR000711">
    <property type="entry name" value="ATPase_OSCP/dsu"/>
</dbReference>
<dbReference type="HAMAP" id="MF_01416">
    <property type="entry name" value="ATP_synth_delta_bact"/>
    <property type="match status" value="1"/>
</dbReference>
<dbReference type="InterPro" id="IPR020781">
    <property type="entry name" value="ATPase_OSCP/d_CS"/>
</dbReference>
<comment type="function">
    <text evidence="7">This protein is part of the stalk that links CF(0) to CF(1). It either transmits conformational changes from CF(0) to CF(1) or is implicated in proton conduction.</text>
</comment>
<dbReference type="PROSITE" id="PS00389">
    <property type="entry name" value="ATPASE_DELTA"/>
    <property type="match status" value="1"/>
</dbReference>
<keyword evidence="2 7" id="KW-0813">Transport</keyword>